<sequence length="244" mass="25909">MHISTSSKLLIPALALVLAACGADAPADAPSGAAESGGDIVEATIPVSGPERHIVAFGNSLFAGYGVDEDASYPSRLQAALRARGVNADVANAGVSGDTTAAGLQRFEFTLDAQEEKPDLVIVELGGNDLLRGLSPQETRSNLDAMLAELQERDIPALLMGMRAPPNYGPEFQREFDQLYGDLAEKYDAALVPFFLESIYQRPELFQSDRIHPTEEGIEELVGATVETVVGALPEDDAPDEPAE</sequence>
<keyword evidence="4" id="KW-1185">Reference proteome</keyword>
<evidence type="ECO:0000313" key="4">
    <source>
        <dbReference type="Proteomes" id="UP000194420"/>
    </source>
</evidence>
<protein>
    <submittedName>
        <fullName evidence="3">Acyl-CoA thioesterase-1</fullName>
    </submittedName>
</protein>
<feature type="chain" id="PRO_5012554461" evidence="1">
    <location>
        <begin position="26"/>
        <end position="244"/>
    </location>
</feature>
<dbReference type="RefSeq" id="WP_086436309.1">
    <property type="nucleotide sequence ID" value="NZ_FXWG01000001.1"/>
</dbReference>
<dbReference type="PANTHER" id="PTHR30383:SF24">
    <property type="entry name" value="THIOESTERASE 1_PROTEASE 1_LYSOPHOSPHOLIPASE L1"/>
    <property type="match status" value="1"/>
</dbReference>
<evidence type="ECO:0000256" key="1">
    <source>
        <dbReference type="SAM" id="SignalP"/>
    </source>
</evidence>
<dbReference type="SUPFAM" id="SSF52266">
    <property type="entry name" value="SGNH hydrolase"/>
    <property type="match status" value="1"/>
</dbReference>
<organism evidence="3 4">
    <name type="scientific">Altererythrobacter xiamenensis</name>
    <dbReference type="NCBI Taxonomy" id="1316679"/>
    <lineage>
        <taxon>Bacteria</taxon>
        <taxon>Pseudomonadati</taxon>
        <taxon>Pseudomonadota</taxon>
        <taxon>Alphaproteobacteria</taxon>
        <taxon>Sphingomonadales</taxon>
        <taxon>Erythrobacteraceae</taxon>
        <taxon>Altererythrobacter</taxon>
    </lineage>
</organism>
<evidence type="ECO:0000313" key="3">
    <source>
        <dbReference type="EMBL" id="SMQ59941.1"/>
    </source>
</evidence>
<dbReference type="Proteomes" id="UP000194420">
    <property type="component" value="Unassembled WGS sequence"/>
</dbReference>
<feature type="domain" description="SGNH hydrolase-type esterase" evidence="2">
    <location>
        <begin position="56"/>
        <end position="217"/>
    </location>
</feature>
<dbReference type="Gene3D" id="3.40.50.1110">
    <property type="entry name" value="SGNH hydrolase"/>
    <property type="match status" value="1"/>
</dbReference>
<dbReference type="GO" id="GO:0004622">
    <property type="term" value="F:phosphatidylcholine lysophospholipase activity"/>
    <property type="evidence" value="ECO:0007669"/>
    <property type="project" value="TreeGrafter"/>
</dbReference>
<reference evidence="4" key="1">
    <citation type="submission" date="2017-04" db="EMBL/GenBank/DDBJ databases">
        <authorList>
            <person name="Varghese N."/>
            <person name="Submissions S."/>
        </authorList>
    </citation>
    <scope>NUCLEOTIDE SEQUENCE [LARGE SCALE GENOMIC DNA]</scope>
</reference>
<dbReference type="AlphaFoldDB" id="A0A1Y6EFH8"/>
<dbReference type="Pfam" id="PF13472">
    <property type="entry name" value="Lipase_GDSL_2"/>
    <property type="match status" value="1"/>
</dbReference>
<accession>A0A1Y6EFH8</accession>
<dbReference type="InterPro" id="IPR051532">
    <property type="entry name" value="Ester_Hydrolysis_Enzymes"/>
</dbReference>
<keyword evidence="1" id="KW-0732">Signal</keyword>
<evidence type="ECO:0000259" key="2">
    <source>
        <dbReference type="Pfam" id="PF13472"/>
    </source>
</evidence>
<dbReference type="OrthoDB" id="9786188at2"/>
<dbReference type="PANTHER" id="PTHR30383">
    <property type="entry name" value="THIOESTERASE 1/PROTEASE 1/LYSOPHOSPHOLIPASE L1"/>
    <property type="match status" value="1"/>
</dbReference>
<dbReference type="InterPro" id="IPR036514">
    <property type="entry name" value="SGNH_hydro_sf"/>
</dbReference>
<dbReference type="CDD" id="cd01822">
    <property type="entry name" value="Lysophospholipase_L1_like"/>
    <property type="match status" value="1"/>
</dbReference>
<dbReference type="InterPro" id="IPR013830">
    <property type="entry name" value="SGNH_hydro"/>
</dbReference>
<dbReference type="EMBL" id="FXWG01000001">
    <property type="protein sequence ID" value="SMQ59941.1"/>
    <property type="molecule type" value="Genomic_DNA"/>
</dbReference>
<name>A0A1Y6EFH8_9SPHN</name>
<gene>
    <name evidence="3" type="ORF">SAMN06297468_0350</name>
</gene>
<feature type="signal peptide" evidence="1">
    <location>
        <begin position="1"/>
        <end position="25"/>
    </location>
</feature>
<proteinExistence type="predicted"/>